<protein>
    <submittedName>
        <fullName evidence="1">Uncharacterized protein</fullName>
    </submittedName>
</protein>
<accession>A0A166JM35</accession>
<dbReference type="Proteomes" id="UP000076532">
    <property type="component" value="Unassembled WGS sequence"/>
</dbReference>
<evidence type="ECO:0000313" key="1">
    <source>
        <dbReference type="EMBL" id="KZP21009.1"/>
    </source>
</evidence>
<gene>
    <name evidence="1" type="ORF">FIBSPDRAFT_953979</name>
</gene>
<proteinExistence type="predicted"/>
<reference evidence="1 2" key="1">
    <citation type="journal article" date="2016" name="Mol. Biol. Evol.">
        <title>Comparative Genomics of Early-Diverging Mushroom-Forming Fungi Provides Insights into the Origins of Lignocellulose Decay Capabilities.</title>
        <authorList>
            <person name="Nagy L.G."/>
            <person name="Riley R."/>
            <person name="Tritt A."/>
            <person name="Adam C."/>
            <person name="Daum C."/>
            <person name="Floudas D."/>
            <person name="Sun H."/>
            <person name="Yadav J.S."/>
            <person name="Pangilinan J."/>
            <person name="Larsson K.H."/>
            <person name="Matsuura K."/>
            <person name="Barry K."/>
            <person name="Labutti K."/>
            <person name="Kuo R."/>
            <person name="Ohm R.A."/>
            <person name="Bhattacharya S.S."/>
            <person name="Shirouzu T."/>
            <person name="Yoshinaga Y."/>
            <person name="Martin F.M."/>
            <person name="Grigoriev I.V."/>
            <person name="Hibbett D.S."/>
        </authorList>
    </citation>
    <scope>NUCLEOTIDE SEQUENCE [LARGE SCALE GENOMIC DNA]</scope>
    <source>
        <strain evidence="1 2">CBS 109695</strain>
    </source>
</reference>
<sequence>MNEDELVEGTHMEHNGGAFWSSFFKPGGAMESASLPSGGTEVVTTLDMLGHGPDVGGGSLGGDSTLDVSRKLQTAIAKIPDRSITAIQDGSVLTAAIHVAHPTTHDAGPTAVMLEEMEEDVIIQEPDNEEDDFVYGVPAASMCMLKSDDMMKYTVHNCNHIIIFPPINPSPLLFIAIRWGVPDRSTVHMIMGSFKEHWRSRKNNLFTESLNVMMTCGTDEKGQVMHSRMDTPLKDHPKSCVLVAIHTHTDVNTGYLCNSYSPDGVTVFISPVNEVCDFNLGAGFMSALRQCTATKGLLLLACRPTMCDPHYVDVAELVSNHMFDFVIGFSSDLLNPTQAIPYIHQALIAILLTGLDPWDAVVQYCTLNTMALTHTPIIVIDREDGKA</sequence>
<dbReference type="EMBL" id="KV417550">
    <property type="protein sequence ID" value="KZP21009.1"/>
    <property type="molecule type" value="Genomic_DNA"/>
</dbReference>
<keyword evidence="2" id="KW-1185">Reference proteome</keyword>
<evidence type="ECO:0000313" key="2">
    <source>
        <dbReference type="Proteomes" id="UP000076532"/>
    </source>
</evidence>
<organism evidence="1 2">
    <name type="scientific">Athelia psychrophila</name>
    <dbReference type="NCBI Taxonomy" id="1759441"/>
    <lineage>
        <taxon>Eukaryota</taxon>
        <taxon>Fungi</taxon>
        <taxon>Dikarya</taxon>
        <taxon>Basidiomycota</taxon>
        <taxon>Agaricomycotina</taxon>
        <taxon>Agaricomycetes</taxon>
        <taxon>Agaricomycetidae</taxon>
        <taxon>Atheliales</taxon>
        <taxon>Atheliaceae</taxon>
        <taxon>Athelia</taxon>
    </lineage>
</organism>
<dbReference type="OrthoDB" id="2668872at2759"/>
<name>A0A166JM35_9AGAM</name>
<dbReference type="AlphaFoldDB" id="A0A166JM35"/>